<dbReference type="EMBL" id="BGZK01005618">
    <property type="protein sequence ID" value="GBP14785.1"/>
    <property type="molecule type" value="Genomic_DNA"/>
</dbReference>
<name>A0A4C1TL15_EUMVA</name>
<gene>
    <name evidence="1" type="ORF">EVAR_97177_1</name>
</gene>
<keyword evidence="2" id="KW-1185">Reference proteome</keyword>
<evidence type="ECO:0000313" key="1">
    <source>
        <dbReference type="EMBL" id="GBP14785.1"/>
    </source>
</evidence>
<comment type="caution">
    <text evidence="1">The sequence shown here is derived from an EMBL/GenBank/DDBJ whole genome shotgun (WGS) entry which is preliminary data.</text>
</comment>
<protein>
    <submittedName>
        <fullName evidence="1">Uncharacterized protein</fullName>
    </submittedName>
</protein>
<proteinExistence type="predicted"/>
<evidence type="ECO:0000313" key="2">
    <source>
        <dbReference type="Proteomes" id="UP000299102"/>
    </source>
</evidence>
<dbReference type="Proteomes" id="UP000299102">
    <property type="component" value="Unassembled WGS sequence"/>
</dbReference>
<dbReference type="AlphaFoldDB" id="A0A4C1TL15"/>
<sequence length="157" mass="17467">MFMHDAIKFALRWHRCIARLRYAAVSHCSIQCPKTYAILGHPFVVTPSTNEVFVCKIERCVIKNVNRNVAILHSNLQYINSSAGGLAVKSVAFGLGGTGYNPDHRRVDRRVESTKKSTSSVPRRAREALGLGHYHHISENSRKQVLRSSAPGSEIKG</sequence>
<accession>A0A4C1TL15</accession>
<reference evidence="1 2" key="1">
    <citation type="journal article" date="2019" name="Commun. Biol.">
        <title>The bagworm genome reveals a unique fibroin gene that provides high tensile strength.</title>
        <authorList>
            <person name="Kono N."/>
            <person name="Nakamura H."/>
            <person name="Ohtoshi R."/>
            <person name="Tomita M."/>
            <person name="Numata K."/>
            <person name="Arakawa K."/>
        </authorList>
    </citation>
    <scope>NUCLEOTIDE SEQUENCE [LARGE SCALE GENOMIC DNA]</scope>
</reference>
<organism evidence="1 2">
    <name type="scientific">Eumeta variegata</name>
    <name type="common">Bagworm moth</name>
    <name type="synonym">Eumeta japonica</name>
    <dbReference type="NCBI Taxonomy" id="151549"/>
    <lineage>
        <taxon>Eukaryota</taxon>
        <taxon>Metazoa</taxon>
        <taxon>Ecdysozoa</taxon>
        <taxon>Arthropoda</taxon>
        <taxon>Hexapoda</taxon>
        <taxon>Insecta</taxon>
        <taxon>Pterygota</taxon>
        <taxon>Neoptera</taxon>
        <taxon>Endopterygota</taxon>
        <taxon>Lepidoptera</taxon>
        <taxon>Glossata</taxon>
        <taxon>Ditrysia</taxon>
        <taxon>Tineoidea</taxon>
        <taxon>Psychidae</taxon>
        <taxon>Oiketicinae</taxon>
        <taxon>Eumeta</taxon>
    </lineage>
</organism>